<comment type="caution">
    <text evidence="2">The sequence shown here is derived from an EMBL/GenBank/DDBJ whole genome shotgun (WGS) entry which is preliminary data.</text>
</comment>
<reference evidence="2 3" key="1">
    <citation type="journal article" date="2024" name="BMC Genomics">
        <title>Genome assembly of redclaw crayfish (Cherax quadricarinatus) provides insights into its immune adaptation and hypoxia tolerance.</title>
        <authorList>
            <person name="Liu Z."/>
            <person name="Zheng J."/>
            <person name="Li H."/>
            <person name="Fang K."/>
            <person name="Wang S."/>
            <person name="He J."/>
            <person name="Zhou D."/>
            <person name="Weng S."/>
            <person name="Chi M."/>
            <person name="Gu Z."/>
            <person name="He J."/>
            <person name="Li F."/>
            <person name="Wang M."/>
        </authorList>
    </citation>
    <scope>NUCLEOTIDE SEQUENCE [LARGE SCALE GENOMIC DNA]</scope>
    <source>
        <strain evidence="2">ZL_2023a</strain>
    </source>
</reference>
<evidence type="ECO:0000313" key="2">
    <source>
        <dbReference type="EMBL" id="KAK8725305.1"/>
    </source>
</evidence>
<sequence length="121" mass="13250">SVGWVLSEIDKLHMTNQCQIGVLPLGTGNDLARVLGWGSACDDDTHLPHILEKYERATTKMLDRWSIMSFVSHVSLSPEHKLQSLTSHSLLSQVAAYEDSVGTHLATLLQSDQHSVVISSA</sequence>
<dbReference type="PANTHER" id="PTHR11255">
    <property type="entry name" value="DIACYLGLYCEROL KINASE"/>
    <property type="match status" value="1"/>
</dbReference>
<dbReference type="InterPro" id="IPR037607">
    <property type="entry name" value="DGK"/>
</dbReference>
<keyword evidence="3" id="KW-1185">Reference proteome</keyword>
<dbReference type="InterPro" id="IPR016064">
    <property type="entry name" value="NAD/diacylglycerol_kinase_sf"/>
</dbReference>
<dbReference type="Pfam" id="PF00781">
    <property type="entry name" value="DAGK_cat"/>
    <property type="match status" value="1"/>
</dbReference>
<name>A0AAW0WDG9_CHEQU</name>
<dbReference type="AlphaFoldDB" id="A0AAW0WDG9"/>
<feature type="non-terminal residue" evidence="2">
    <location>
        <position position="1"/>
    </location>
</feature>
<dbReference type="EMBL" id="JARKIK010000083">
    <property type="protein sequence ID" value="KAK8725305.1"/>
    <property type="molecule type" value="Genomic_DNA"/>
</dbReference>
<dbReference type="SUPFAM" id="SSF111331">
    <property type="entry name" value="NAD kinase/diacylglycerol kinase-like"/>
    <property type="match status" value="1"/>
</dbReference>
<evidence type="ECO:0000313" key="3">
    <source>
        <dbReference type="Proteomes" id="UP001445076"/>
    </source>
</evidence>
<dbReference type="InterPro" id="IPR017438">
    <property type="entry name" value="ATP-NAD_kinase_N"/>
</dbReference>
<dbReference type="Gene3D" id="3.40.50.10330">
    <property type="entry name" value="Probable inorganic polyphosphate/atp-NAD kinase, domain 1"/>
    <property type="match status" value="1"/>
</dbReference>
<dbReference type="PANTHER" id="PTHR11255:SF109">
    <property type="entry name" value="DIACYLGLYCEROL KINASE ETA"/>
    <property type="match status" value="1"/>
</dbReference>
<organism evidence="2 3">
    <name type="scientific">Cherax quadricarinatus</name>
    <name type="common">Australian red claw crayfish</name>
    <dbReference type="NCBI Taxonomy" id="27406"/>
    <lineage>
        <taxon>Eukaryota</taxon>
        <taxon>Metazoa</taxon>
        <taxon>Ecdysozoa</taxon>
        <taxon>Arthropoda</taxon>
        <taxon>Crustacea</taxon>
        <taxon>Multicrustacea</taxon>
        <taxon>Malacostraca</taxon>
        <taxon>Eumalacostraca</taxon>
        <taxon>Eucarida</taxon>
        <taxon>Decapoda</taxon>
        <taxon>Pleocyemata</taxon>
        <taxon>Astacidea</taxon>
        <taxon>Parastacoidea</taxon>
        <taxon>Parastacidae</taxon>
        <taxon>Cherax</taxon>
    </lineage>
</organism>
<feature type="non-terminal residue" evidence="2">
    <location>
        <position position="121"/>
    </location>
</feature>
<dbReference type="PROSITE" id="PS50146">
    <property type="entry name" value="DAGK"/>
    <property type="match status" value="1"/>
</dbReference>
<proteinExistence type="predicted"/>
<gene>
    <name evidence="2" type="ORF">OTU49_010807</name>
</gene>
<dbReference type="Proteomes" id="UP001445076">
    <property type="component" value="Unassembled WGS sequence"/>
</dbReference>
<feature type="domain" description="DAGKc" evidence="1">
    <location>
        <begin position="1"/>
        <end position="72"/>
    </location>
</feature>
<evidence type="ECO:0000259" key="1">
    <source>
        <dbReference type="PROSITE" id="PS50146"/>
    </source>
</evidence>
<dbReference type="GO" id="GO:0005886">
    <property type="term" value="C:plasma membrane"/>
    <property type="evidence" value="ECO:0007669"/>
    <property type="project" value="TreeGrafter"/>
</dbReference>
<dbReference type="InterPro" id="IPR001206">
    <property type="entry name" value="Diacylglycerol_kinase_cat_dom"/>
</dbReference>
<dbReference type="GO" id="GO:0005737">
    <property type="term" value="C:cytoplasm"/>
    <property type="evidence" value="ECO:0007669"/>
    <property type="project" value="UniProtKB-SubCell"/>
</dbReference>
<dbReference type="GO" id="GO:0007165">
    <property type="term" value="P:signal transduction"/>
    <property type="evidence" value="ECO:0007669"/>
    <property type="project" value="InterPro"/>
</dbReference>
<dbReference type="GO" id="GO:0004143">
    <property type="term" value="F:ATP-dependent diacylglycerol kinase activity"/>
    <property type="evidence" value="ECO:0007669"/>
    <property type="project" value="InterPro"/>
</dbReference>
<protein>
    <recommendedName>
        <fullName evidence="1">DAGKc domain-containing protein</fullName>
    </recommendedName>
</protein>
<accession>A0AAW0WDG9</accession>